<proteinExistence type="predicted"/>
<dbReference type="Pfam" id="PF13672">
    <property type="entry name" value="PP2C_2"/>
    <property type="match status" value="1"/>
</dbReference>
<evidence type="ECO:0000313" key="2">
    <source>
        <dbReference type="EMBL" id="VVO58488.1"/>
    </source>
</evidence>
<dbReference type="SMART" id="SM00332">
    <property type="entry name" value="PP2Cc"/>
    <property type="match status" value="1"/>
</dbReference>
<protein>
    <submittedName>
        <fullName evidence="2">Protein phosphatase PrpC</fullName>
        <ecNumber evidence="2">3.1.3.16</ecNumber>
    </submittedName>
</protein>
<dbReference type="PROSITE" id="PS51746">
    <property type="entry name" value="PPM_2"/>
    <property type="match status" value="1"/>
</dbReference>
<gene>
    <name evidence="2" type="primary">prpC_2</name>
    <name evidence="2" type="ORF">PS732_00691</name>
</gene>
<dbReference type="Gene3D" id="3.60.40.10">
    <property type="entry name" value="PPM-type phosphatase domain"/>
    <property type="match status" value="1"/>
</dbReference>
<dbReference type="SUPFAM" id="SSF81606">
    <property type="entry name" value="PP2C-like"/>
    <property type="match status" value="1"/>
</dbReference>
<comment type="caution">
    <text evidence="2">The sequence shown here is derived from an EMBL/GenBank/DDBJ whole genome shotgun (WGS) entry which is preliminary data.</text>
</comment>
<dbReference type="EMBL" id="CABVIJ010000002">
    <property type="protein sequence ID" value="VVO58488.1"/>
    <property type="molecule type" value="Genomic_DNA"/>
</dbReference>
<dbReference type="SMART" id="SM00331">
    <property type="entry name" value="PP2C_SIG"/>
    <property type="match status" value="1"/>
</dbReference>
<dbReference type="InterPro" id="IPR036457">
    <property type="entry name" value="PPM-type-like_dom_sf"/>
</dbReference>
<accession>A0ABD7VAM2</accession>
<dbReference type="GO" id="GO:0004722">
    <property type="term" value="F:protein serine/threonine phosphatase activity"/>
    <property type="evidence" value="ECO:0007669"/>
    <property type="project" value="UniProtKB-EC"/>
</dbReference>
<evidence type="ECO:0000313" key="3">
    <source>
        <dbReference type="Proteomes" id="UP000325779"/>
    </source>
</evidence>
<dbReference type="Proteomes" id="UP000325779">
    <property type="component" value="Unassembled WGS sequence"/>
</dbReference>
<keyword evidence="2" id="KW-0378">Hydrolase</keyword>
<name>A0ABD7VAM2_PSEFL</name>
<dbReference type="InterPro" id="IPR001932">
    <property type="entry name" value="PPM-type_phosphatase-like_dom"/>
</dbReference>
<dbReference type="EC" id="3.1.3.16" evidence="2"/>
<sequence>MTRRYGNGHLALGIADGMGGKPGGNFASKIALQTIDAELDKNPEISIEDIFLQVKKALVADSLSFPAFGEMATTLTVCLIKGKEVTLGHVGDCRAYQLRGNGIVTRTKDQTEVQRLLDDGILPRHMAKDYPRRNILLSVMNATLEYTLQKSTFSIKSGDRIVLMSDGAYSLLSKSEIRDLSVSSESEASFKSSILELIRTRPIKDDYSAILCRVN</sequence>
<evidence type="ECO:0000259" key="1">
    <source>
        <dbReference type="PROSITE" id="PS51746"/>
    </source>
</evidence>
<dbReference type="CDD" id="cd00143">
    <property type="entry name" value="PP2Cc"/>
    <property type="match status" value="1"/>
</dbReference>
<organism evidence="2 3">
    <name type="scientific">Pseudomonas fluorescens</name>
    <dbReference type="NCBI Taxonomy" id="294"/>
    <lineage>
        <taxon>Bacteria</taxon>
        <taxon>Pseudomonadati</taxon>
        <taxon>Pseudomonadota</taxon>
        <taxon>Gammaproteobacteria</taxon>
        <taxon>Pseudomonadales</taxon>
        <taxon>Pseudomonadaceae</taxon>
        <taxon>Pseudomonas</taxon>
    </lineage>
</organism>
<dbReference type="AlphaFoldDB" id="A0ABD7VAM2"/>
<reference evidence="2 3" key="1">
    <citation type="submission" date="2019-09" db="EMBL/GenBank/DDBJ databases">
        <authorList>
            <person name="Chandra G."/>
            <person name="Truman W A."/>
        </authorList>
    </citation>
    <scope>NUCLEOTIDE SEQUENCE [LARGE SCALE GENOMIC DNA]</scope>
    <source>
        <strain evidence="2">PS732</strain>
    </source>
</reference>
<feature type="domain" description="PPM-type phosphatase" evidence="1">
    <location>
        <begin position="1"/>
        <end position="214"/>
    </location>
</feature>